<sequence length="74" mass="8356">MMPTCEVVHDMGNGWDFLNCDREEGHEGIHRSDSYGLWWHETAPPLEVIELPQAREIDPALSATLGRLRGGIEL</sequence>
<evidence type="ECO:0000313" key="2">
    <source>
        <dbReference type="Proteomes" id="UP000251296"/>
    </source>
</evidence>
<name>A0A2Z4Q7P7_9CAUD</name>
<reference evidence="1 2" key="1">
    <citation type="submission" date="2018-04" db="EMBL/GenBank/DDBJ databases">
        <authorList>
            <person name="Harrington T."/>
            <person name="Washburn E."/>
            <person name="Bricker J."/>
            <person name="McKinney A."/>
            <person name="Betsko A.J."/>
            <person name="Garlena R.A."/>
            <person name="Russell D.A."/>
            <person name="Pope W.A."/>
            <person name="Jacobs-Sera D."/>
            <person name="Hatfull G.F."/>
        </authorList>
    </citation>
    <scope>NUCLEOTIDE SEQUENCE [LARGE SCALE GENOMIC DNA]</scope>
</reference>
<organism evidence="1 2">
    <name type="scientific">Microbacterium phage RobsFeet</name>
    <dbReference type="NCBI Taxonomy" id="2201442"/>
    <lineage>
        <taxon>Viruses</taxon>
        <taxon>Duplodnaviria</taxon>
        <taxon>Heunggongvirae</taxon>
        <taxon>Uroviricota</taxon>
        <taxon>Caudoviricetes</taxon>
        <taxon>Hodgkinviridae</taxon>
        <taxon>Metamorphoovirus</taxon>
        <taxon>Metamorphoovirus robsfeet</taxon>
    </lineage>
</organism>
<dbReference type="GeneID" id="54993425"/>
<protein>
    <submittedName>
        <fullName evidence="1">Uncharacterized protein</fullName>
    </submittedName>
</protein>
<dbReference type="RefSeq" id="YP_009802869.1">
    <property type="nucleotide sequence ID" value="NC_047989.1"/>
</dbReference>
<gene>
    <name evidence="1" type="primary">7</name>
    <name evidence="1" type="ORF">SEA_ROBSFEET_7</name>
</gene>
<dbReference type="Proteomes" id="UP000251296">
    <property type="component" value="Segment"/>
</dbReference>
<dbReference type="KEGG" id="vg:54993425"/>
<keyword evidence="2" id="KW-1185">Reference proteome</keyword>
<accession>A0A2Z4Q7P7</accession>
<dbReference type="EMBL" id="MH271312">
    <property type="protein sequence ID" value="AWY06014.1"/>
    <property type="molecule type" value="Genomic_DNA"/>
</dbReference>
<evidence type="ECO:0000313" key="1">
    <source>
        <dbReference type="EMBL" id="AWY06014.1"/>
    </source>
</evidence>
<proteinExistence type="predicted"/>